<comment type="caution">
    <text evidence="1">The sequence shown here is derived from an EMBL/GenBank/DDBJ whole genome shotgun (WGS) entry which is preliminary data.</text>
</comment>
<dbReference type="EMBL" id="BAAAYX010000013">
    <property type="protein sequence ID" value="GAA3711363.1"/>
    <property type="molecule type" value="Genomic_DNA"/>
</dbReference>
<accession>A0ABP7DXF7</accession>
<dbReference type="RefSeq" id="WP_344813477.1">
    <property type="nucleotide sequence ID" value="NZ_BAAAYX010000013.1"/>
</dbReference>
<reference evidence="2" key="1">
    <citation type="journal article" date="2019" name="Int. J. Syst. Evol. Microbiol.">
        <title>The Global Catalogue of Microorganisms (GCM) 10K type strain sequencing project: providing services to taxonomists for standard genome sequencing and annotation.</title>
        <authorList>
            <consortium name="The Broad Institute Genomics Platform"/>
            <consortium name="The Broad Institute Genome Sequencing Center for Infectious Disease"/>
            <person name="Wu L."/>
            <person name="Ma J."/>
        </authorList>
    </citation>
    <scope>NUCLEOTIDE SEQUENCE [LARGE SCALE GENOMIC DNA]</scope>
    <source>
        <strain evidence="2">JCM 16548</strain>
    </source>
</reference>
<protein>
    <submittedName>
        <fullName evidence="1">Uncharacterized protein</fullName>
    </submittedName>
</protein>
<dbReference type="Proteomes" id="UP001500051">
    <property type="component" value="Unassembled WGS sequence"/>
</dbReference>
<organism evidence="1 2">
    <name type="scientific">Microlunatus aurantiacus</name>
    <dbReference type="NCBI Taxonomy" id="446786"/>
    <lineage>
        <taxon>Bacteria</taxon>
        <taxon>Bacillati</taxon>
        <taxon>Actinomycetota</taxon>
        <taxon>Actinomycetes</taxon>
        <taxon>Propionibacteriales</taxon>
        <taxon>Propionibacteriaceae</taxon>
        <taxon>Microlunatus</taxon>
    </lineage>
</organism>
<proteinExistence type="predicted"/>
<evidence type="ECO:0000313" key="2">
    <source>
        <dbReference type="Proteomes" id="UP001500051"/>
    </source>
</evidence>
<keyword evidence="2" id="KW-1185">Reference proteome</keyword>
<evidence type="ECO:0000313" key="1">
    <source>
        <dbReference type="EMBL" id="GAA3711363.1"/>
    </source>
</evidence>
<name>A0ABP7DXF7_9ACTN</name>
<sequence>MPADPDRQARYDVLRQRFLNDPDFRATVTADPTAALEGVLGSLTAEESRAVADIAATPRSDDELVAHIRSGGLGSW</sequence>
<gene>
    <name evidence="1" type="ORF">GCM10022204_32670</name>
</gene>